<evidence type="ECO:0000256" key="6">
    <source>
        <dbReference type="ARBA" id="ARBA00022786"/>
    </source>
</evidence>
<dbReference type="GO" id="GO:0016925">
    <property type="term" value="P:protein sumoylation"/>
    <property type="evidence" value="ECO:0007669"/>
    <property type="project" value="Ensembl"/>
</dbReference>
<dbReference type="GO" id="GO:0019789">
    <property type="term" value="F:SUMO transferase activity"/>
    <property type="evidence" value="ECO:0007669"/>
    <property type="project" value="Ensembl"/>
</dbReference>
<dbReference type="GeneTree" id="ENSGT00530000064170"/>
<evidence type="ECO:0000256" key="13">
    <source>
        <dbReference type="ARBA" id="ARBA00079040"/>
    </source>
</evidence>
<feature type="region of interest" description="Disordered" evidence="17">
    <location>
        <begin position="380"/>
        <end position="472"/>
    </location>
</feature>
<feature type="compositionally biased region" description="Basic residues" evidence="17">
    <location>
        <begin position="48"/>
        <end position="62"/>
    </location>
</feature>
<dbReference type="HOGENOM" id="CLU_012046_0_0_1"/>
<evidence type="ECO:0000256" key="17">
    <source>
        <dbReference type="SAM" id="MobiDB-lite"/>
    </source>
</evidence>
<dbReference type="Ensembl" id="ENSACAT00000001267.4">
    <property type="protein sequence ID" value="ENSACAP00000001234.3"/>
    <property type="gene ID" value="ENSACAG00000001351.4"/>
</dbReference>
<dbReference type="GO" id="GO:0000922">
    <property type="term" value="C:spindle pole"/>
    <property type="evidence" value="ECO:0007669"/>
    <property type="project" value="Ensembl"/>
</dbReference>
<organism evidence="19 20">
    <name type="scientific">Anolis carolinensis</name>
    <name type="common">Green anole</name>
    <name type="synonym">American chameleon</name>
    <dbReference type="NCBI Taxonomy" id="28377"/>
    <lineage>
        <taxon>Eukaryota</taxon>
        <taxon>Metazoa</taxon>
        <taxon>Chordata</taxon>
        <taxon>Craniata</taxon>
        <taxon>Vertebrata</taxon>
        <taxon>Euteleostomi</taxon>
        <taxon>Lepidosauria</taxon>
        <taxon>Squamata</taxon>
        <taxon>Bifurcata</taxon>
        <taxon>Unidentata</taxon>
        <taxon>Episquamata</taxon>
        <taxon>Toxicofera</taxon>
        <taxon>Iguania</taxon>
        <taxon>Dactyloidae</taxon>
        <taxon>Anolis</taxon>
    </lineage>
</organism>
<dbReference type="GO" id="GO:0000151">
    <property type="term" value="C:ubiquitin ligase complex"/>
    <property type="evidence" value="ECO:0007669"/>
    <property type="project" value="Ensembl"/>
</dbReference>
<dbReference type="GO" id="GO:0061630">
    <property type="term" value="F:ubiquitin protein ligase activity"/>
    <property type="evidence" value="ECO:0000318"/>
    <property type="project" value="GO_Central"/>
</dbReference>
<evidence type="ECO:0000256" key="14">
    <source>
        <dbReference type="ARBA" id="ARBA00079184"/>
    </source>
</evidence>
<evidence type="ECO:0000256" key="11">
    <source>
        <dbReference type="ARBA" id="ARBA00076856"/>
    </source>
</evidence>
<dbReference type="GO" id="GO:0006513">
    <property type="term" value="P:protein monoubiquitination"/>
    <property type="evidence" value="ECO:0000318"/>
    <property type="project" value="GO_Central"/>
</dbReference>
<evidence type="ECO:0000256" key="7">
    <source>
        <dbReference type="ARBA" id="ARBA00022833"/>
    </source>
</evidence>
<dbReference type="Pfam" id="PF26084">
    <property type="entry name" value="PWI_Topors"/>
    <property type="match status" value="1"/>
</dbReference>
<keyword evidence="8" id="KW-0805">Transcription regulation</keyword>
<dbReference type="OrthoDB" id="21204at2759"/>
<feature type="compositionally biased region" description="Basic and acidic residues" evidence="17">
    <location>
        <begin position="792"/>
        <end position="828"/>
    </location>
</feature>
<dbReference type="Gene3D" id="3.30.40.10">
    <property type="entry name" value="Zinc/RING finger domain, C3HC4 (zinc finger)"/>
    <property type="match status" value="1"/>
</dbReference>
<feature type="compositionally biased region" description="Basic and acidic residues" evidence="17">
    <location>
        <begin position="668"/>
        <end position="717"/>
    </location>
</feature>
<evidence type="ECO:0000313" key="19">
    <source>
        <dbReference type="Ensembl" id="ENSACAP00000001234.3"/>
    </source>
</evidence>
<dbReference type="GeneID" id="100565993"/>
<feature type="compositionally biased region" description="Basic residues" evidence="17">
    <location>
        <begin position="627"/>
        <end position="659"/>
    </location>
</feature>
<dbReference type="Bgee" id="ENSACAG00000001351">
    <property type="expression patterns" value="Expressed in hindlimb bud and 13 other cell types or tissues"/>
</dbReference>
<evidence type="ECO:0000256" key="1">
    <source>
        <dbReference type="ARBA" id="ARBA00000900"/>
    </source>
</evidence>
<dbReference type="GO" id="GO:0043161">
    <property type="term" value="P:proteasome-mediated ubiquitin-dependent protein catabolic process"/>
    <property type="evidence" value="ECO:0007669"/>
    <property type="project" value="Ensembl"/>
</dbReference>
<protein>
    <recommendedName>
        <fullName evidence="10">E3 ubiquitin-protein ligase Topors</fullName>
        <ecNumber evidence="2">2.3.2.27</ecNumber>
    </recommendedName>
    <alternativeName>
        <fullName evidence="11">RING-type E3 ubiquitin transferase Topors</fullName>
    </alternativeName>
    <alternativeName>
        <fullName evidence="13">SUMO1-protein E3 ligase Topors</fullName>
    </alternativeName>
    <alternativeName>
        <fullName evidence="12">Topoisomerase I-binding RING finger protein</fullName>
    </alternativeName>
    <alternativeName>
        <fullName evidence="14">Topoisomerase I-binding arginine/serine-rich protein</fullName>
    </alternativeName>
    <alternativeName>
        <fullName evidence="15">Tumor suppressor p53-binding protein 3</fullName>
    </alternativeName>
</protein>
<dbReference type="GO" id="GO:0003823">
    <property type="term" value="F:antigen binding"/>
    <property type="evidence" value="ECO:0007669"/>
    <property type="project" value="Ensembl"/>
</dbReference>
<keyword evidence="5 16" id="KW-0863">Zinc-finger</keyword>
<evidence type="ECO:0000256" key="2">
    <source>
        <dbReference type="ARBA" id="ARBA00012483"/>
    </source>
</evidence>
<feature type="region of interest" description="Disordered" evidence="17">
    <location>
        <begin position="190"/>
        <end position="226"/>
    </location>
</feature>
<dbReference type="GO" id="GO:0045893">
    <property type="term" value="P:positive regulation of DNA-templated transcription"/>
    <property type="evidence" value="ECO:0007669"/>
    <property type="project" value="Ensembl"/>
</dbReference>
<dbReference type="GO" id="GO:0032391">
    <property type="term" value="C:photoreceptor connecting cilium"/>
    <property type="evidence" value="ECO:0007669"/>
    <property type="project" value="Ensembl"/>
</dbReference>
<reference evidence="19" key="3">
    <citation type="submission" date="2025-09" db="UniProtKB">
        <authorList>
            <consortium name="Ensembl"/>
        </authorList>
    </citation>
    <scope>IDENTIFICATION</scope>
</reference>
<dbReference type="PANTHER" id="PTHR46077">
    <property type="entry name" value="E3 UBIQUITIN-PROTEIN LIGASE TOPORS"/>
    <property type="match status" value="1"/>
</dbReference>
<dbReference type="SUPFAM" id="SSF57850">
    <property type="entry name" value="RING/U-box"/>
    <property type="match status" value="1"/>
</dbReference>
<dbReference type="KEGG" id="acs:100565993"/>
<feature type="domain" description="RING-type" evidence="18">
    <location>
        <begin position="102"/>
        <end position="141"/>
    </location>
</feature>
<evidence type="ECO:0000256" key="16">
    <source>
        <dbReference type="PROSITE-ProRule" id="PRU00175"/>
    </source>
</evidence>
<reference evidence="19" key="2">
    <citation type="submission" date="2025-08" db="UniProtKB">
        <authorList>
            <consortium name="Ensembl"/>
        </authorList>
    </citation>
    <scope>IDENTIFICATION</scope>
</reference>
<keyword evidence="6" id="KW-0833">Ubl conjugation pathway</keyword>
<feature type="region of interest" description="Disordered" evidence="17">
    <location>
        <begin position="523"/>
        <end position="1021"/>
    </location>
</feature>
<feature type="compositionally biased region" description="Low complexity" evidence="17">
    <location>
        <begin position="746"/>
        <end position="755"/>
    </location>
</feature>
<dbReference type="eggNOG" id="KOG4430">
    <property type="taxonomic scope" value="Eukaryota"/>
</dbReference>
<dbReference type="InterPro" id="IPR017907">
    <property type="entry name" value="Znf_RING_CS"/>
</dbReference>
<dbReference type="InterPro" id="IPR058746">
    <property type="entry name" value="Znf_RING-type_Topors"/>
</dbReference>
<dbReference type="GO" id="GO:0003677">
    <property type="term" value="F:DNA binding"/>
    <property type="evidence" value="ECO:0007669"/>
    <property type="project" value="Ensembl"/>
</dbReference>
<keyword evidence="3" id="KW-0808">Transferase</keyword>
<evidence type="ECO:0000256" key="15">
    <source>
        <dbReference type="ARBA" id="ARBA00082108"/>
    </source>
</evidence>
<dbReference type="GO" id="GO:0044547">
    <property type="term" value="F:DNA topoisomerase binding"/>
    <property type="evidence" value="ECO:0007669"/>
    <property type="project" value="Ensembl"/>
</dbReference>
<dbReference type="PROSITE" id="PS00518">
    <property type="entry name" value="ZF_RING_1"/>
    <property type="match status" value="1"/>
</dbReference>
<evidence type="ECO:0000256" key="5">
    <source>
        <dbReference type="ARBA" id="ARBA00022771"/>
    </source>
</evidence>
<sequence>MTPGRVVHPGQGKDQGSERQLLPRLRWTCQAQPLSFSSFSMCDSRELRRRAGGSNGRRRQRSKQNLTPLTNHSMAGSFSSKSGTKKLHQTMSSSDASPDSKCPICLDRFENISYLDQCWHKFCFRCIQEWSKNKAECPLCKQPFHSVVHSMKSQNDYKVYTVKPAETDTFGNPDGRRFRYRTTVTRERRTSAYPRRNPNTRRTASPPDNGILFEGPLSQSTGQRDTEITETIRRLRSRRQANLEGRSMRQIQEQEIINFRRALYRSGTRVRSIEDGGRYRDISAEFFRRNPACLHRLVPWLKRELTVLFGANGSLVTVVQHIIMSNITRYNLESTAFTDQIKSFLLHRTEHFLHEFINFARCPYNIDAFDEHANYDCPAPSYEEGSRSESSVITISPDETDSQEAERNSFIVGTDQAPWDDETPGPSYSSSDQVCATVSTTLDTSETSDEDPSTNAPVLPAQLPPSVERNEDSCDSLENCVIVGYVKPLAERTPELVELSSDSEESVVDGGKCEEVQKKVKPIQYQSFSDTDASGYASPFSLGSRDGSASHKAKVSSSNKKQNSKRSENDKNKASGSTCLQNSPREREDDYDDCYAFTKRRKSEAYAPQLDREHRSFKSKNKDRSLEKRKKKRDSSRRKHKKDKKKSKTRDKGLSRKSKVLSLSDESIYSRELSRSRSRSNECRKSSRRQDSDDYFRGQYHSKYERNASRDYYELSHSRRNQYFRHSPSPDYGVRSFYERTNNQMSRGRSTSYYYGRDRSRSQSSSRSHTPSRGSDRTRSEKPSGKRKYKTRHLESMPRGSEEAAPSKKELVFENLVPKHQDPYKRTADLLNSQSEADIPQKKTKKTSRSPSVEIVYEGTATDMTRRQKKKRKWDRKPHANQVGYSPVSSPVVITIDSDSDKASEIQDNTECDSIISWSPLGPFPPNERETESPSLLLEARDGKDIKADEAENVEKEHSVTPRRDDVGDETLSGIEPLNGVEELQDPDGRHAPSEADNNKASFELSNGETESFHHSPPHKASLLLRLSKHLQEHSCQLDTSKQNL</sequence>
<dbReference type="GO" id="GO:0016605">
    <property type="term" value="C:PML body"/>
    <property type="evidence" value="ECO:0007669"/>
    <property type="project" value="Ensembl"/>
</dbReference>
<dbReference type="InterPro" id="IPR013083">
    <property type="entry name" value="Znf_RING/FYVE/PHD"/>
</dbReference>
<accession>H9G4Y7</accession>
<feature type="compositionally biased region" description="Basic residues" evidence="17">
    <location>
        <begin position="867"/>
        <end position="876"/>
    </location>
</feature>
<dbReference type="AlphaFoldDB" id="H9G4Y7"/>
<keyword evidence="20" id="KW-1185">Reference proteome</keyword>
<evidence type="ECO:0000313" key="20">
    <source>
        <dbReference type="Proteomes" id="UP000001646"/>
    </source>
</evidence>
<dbReference type="STRING" id="28377.ENSACAP00000001234"/>
<evidence type="ECO:0000256" key="12">
    <source>
        <dbReference type="ARBA" id="ARBA00076940"/>
    </source>
</evidence>
<comment type="catalytic activity">
    <reaction evidence="1">
        <text>S-ubiquitinyl-[E2 ubiquitin-conjugating enzyme]-L-cysteine + [acceptor protein]-L-lysine = [E2 ubiquitin-conjugating enzyme]-L-cysteine + N(6)-ubiquitinyl-[acceptor protein]-L-lysine.</text>
        <dbReference type="EC" id="2.3.2.27"/>
    </reaction>
</comment>
<feature type="compositionally biased region" description="Basic and acidic residues" evidence="17">
    <location>
        <begin position="610"/>
        <end position="626"/>
    </location>
</feature>
<feature type="compositionally biased region" description="Polar residues" evidence="17">
    <location>
        <begin position="999"/>
        <end position="1010"/>
    </location>
</feature>
<feature type="compositionally biased region" description="Basic and acidic residues" evidence="17">
    <location>
        <begin position="987"/>
        <end position="998"/>
    </location>
</feature>
<dbReference type="PROSITE" id="PS50089">
    <property type="entry name" value="ZF_RING_2"/>
    <property type="match status" value="1"/>
</dbReference>
<dbReference type="InterPro" id="IPR058745">
    <property type="entry name" value="PWI_Topors"/>
</dbReference>
<dbReference type="InParanoid" id="H9G4Y7"/>
<feature type="compositionally biased region" description="Low complexity" evidence="17">
    <location>
        <begin position="762"/>
        <end position="773"/>
    </location>
</feature>
<feature type="compositionally biased region" description="Basic and acidic residues" evidence="17">
    <location>
        <begin position="774"/>
        <end position="784"/>
    </location>
</feature>
<evidence type="ECO:0000256" key="10">
    <source>
        <dbReference type="ARBA" id="ARBA00071236"/>
    </source>
</evidence>
<feature type="region of interest" description="Disordered" evidence="17">
    <location>
        <begin position="48"/>
        <end position="94"/>
    </location>
</feature>
<dbReference type="Pfam" id="PF13923">
    <property type="entry name" value="zf-C3HC4_2"/>
    <property type="match status" value="1"/>
</dbReference>
<dbReference type="GO" id="GO:0070936">
    <property type="term" value="P:protein K48-linked ubiquitination"/>
    <property type="evidence" value="ECO:0007669"/>
    <property type="project" value="Ensembl"/>
</dbReference>
<dbReference type="GO" id="GO:0042771">
    <property type="term" value="P:intrinsic apoptotic signaling pathway in response to DNA damage by p53 class mediator"/>
    <property type="evidence" value="ECO:0007669"/>
    <property type="project" value="Ensembl"/>
</dbReference>
<feature type="compositionally biased region" description="Basic and acidic residues" evidence="17">
    <location>
        <begin position="939"/>
        <end position="966"/>
    </location>
</feature>
<evidence type="ECO:0000259" key="18">
    <source>
        <dbReference type="PROSITE" id="PS50089"/>
    </source>
</evidence>
<evidence type="ECO:0000256" key="3">
    <source>
        <dbReference type="ARBA" id="ARBA00022679"/>
    </source>
</evidence>
<feature type="compositionally biased region" description="Polar residues" evidence="17">
    <location>
        <begin position="574"/>
        <end position="583"/>
    </location>
</feature>
<feature type="compositionally biased region" description="Polar residues" evidence="17">
    <location>
        <begin position="63"/>
        <end position="82"/>
    </location>
</feature>
<keyword evidence="4" id="KW-0479">Metal-binding</keyword>
<feature type="compositionally biased region" description="Polar residues" evidence="17">
    <location>
        <begin position="426"/>
        <end position="436"/>
    </location>
</feature>
<keyword evidence="9" id="KW-0804">Transcription</keyword>
<name>H9G4Y7_ANOCA</name>
<dbReference type="GO" id="GO:0000209">
    <property type="term" value="P:protein polyubiquitination"/>
    <property type="evidence" value="ECO:0000318"/>
    <property type="project" value="GO_Central"/>
</dbReference>
<evidence type="ECO:0000256" key="8">
    <source>
        <dbReference type="ARBA" id="ARBA00023015"/>
    </source>
</evidence>
<dbReference type="GO" id="GO:0036064">
    <property type="term" value="C:ciliary basal body"/>
    <property type="evidence" value="ECO:0007669"/>
    <property type="project" value="Ensembl"/>
</dbReference>
<dbReference type="SMART" id="SM00184">
    <property type="entry name" value="RING"/>
    <property type="match status" value="1"/>
</dbReference>
<dbReference type="GO" id="GO:0051457">
    <property type="term" value="P:maintenance of protein location in nucleus"/>
    <property type="evidence" value="ECO:0007669"/>
    <property type="project" value="Ensembl"/>
</dbReference>
<dbReference type="InterPro" id="IPR001841">
    <property type="entry name" value="Znf_RING"/>
</dbReference>
<gene>
    <name evidence="19" type="primary">TOPORS</name>
</gene>
<dbReference type="GO" id="GO:0000930">
    <property type="term" value="C:gamma-tubulin complex"/>
    <property type="evidence" value="ECO:0007669"/>
    <property type="project" value="Ensembl"/>
</dbReference>
<reference evidence="19" key="1">
    <citation type="submission" date="2009-12" db="EMBL/GenBank/DDBJ databases">
        <title>The Genome Sequence of Anolis carolinensis (Green Anole Lizard).</title>
        <authorList>
            <consortium name="The Genome Sequencing Platform"/>
            <person name="Di Palma F."/>
            <person name="Alfoldi J."/>
            <person name="Heiman D."/>
            <person name="Young S."/>
            <person name="Grabherr M."/>
            <person name="Johnson J."/>
            <person name="Lander E.S."/>
            <person name="Lindblad-Toh K."/>
        </authorList>
    </citation>
    <scope>NUCLEOTIDE SEQUENCE [LARGE SCALE GENOMIC DNA]</scope>
    <source>
        <strain evidence="19">JBL SC #1</strain>
    </source>
</reference>
<dbReference type="EC" id="2.3.2.27" evidence="2"/>
<dbReference type="GO" id="GO:0005814">
    <property type="term" value="C:centriole"/>
    <property type="evidence" value="ECO:0007669"/>
    <property type="project" value="Ensembl"/>
</dbReference>
<keyword evidence="7" id="KW-0862">Zinc</keyword>
<evidence type="ECO:0000256" key="9">
    <source>
        <dbReference type="ARBA" id="ARBA00023163"/>
    </source>
</evidence>
<dbReference type="FunFam" id="3.30.40.10:FF:000136">
    <property type="entry name" value="E3 ubiquitin-protein ligase Topors"/>
    <property type="match status" value="1"/>
</dbReference>
<proteinExistence type="predicted"/>
<dbReference type="PANTHER" id="PTHR46077:SF1">
    <property type="entry name" value="TOP1 BINDING ARGININE_SERINE RICH PROTEIN, E3 UBIQUITIN LIGASE"/>
    <property type="match status" value="1"/>
</dbReference>
<dbReference type="Proteomes" id="UP000001646">
    <property type="component" value="Unplaced"/>
</dbReference>
<dbReference type="GO" id="GO:0042127">
    <property type="term" value="P:regulation of cell population proliferation"/>
    <property type="evidence" value="ECO:0007669"/>
    <property type="project" value="Ensembl"/>
</dbReference>
<dbReference type="GO" id="GO:0008270">
    <property type="term" value="F:zinc ion binding"/>
    <property type="evidence" value="ECO:0007669"/>
    <property type="project" value="UniProtKB-KW"/>
</dbReference>
<dbReference type="GO" id="GO:0016607">
    <property type="term" value="C:nuclear speck"/>
    <property type="evidence" value="ECO:0007669"/>
    <property type="project" value="Ensembl"/>
</dbReference>
<evidence type="ECO:0000256" key="4">
    <source>
        <dbReference type="ARBA" id="ARBA00022723"/>
    </source>
</evidence>
<dbReference type="CDD" id="cd16574">
    <property type="entry name" value="RING-HC_Topors"/>
    <property type="match status" value="1"/>
</dbReference>
<dbReference type="CTD" id="10210"/>